<dbReference type="RefSeq" id="WP_264141313.1">
    <property type="nucleotide sequence ID" value="NZ_JAOYEY010000016.1"/>
</dbReference>
<dbReference type="NCBIfam" id="TIGR00724">
    <property type="entry name" value="urea_amlyse_rel"/>
    <property type="match status" value="1"/>
</dbReference>
<dbReference type="InterPro" id="IPR003778">
    <property type="entry name" value="CT_A_B"/>
</dbReference>
<gene>
    <name evidence="5" type="ORF">OIH86_01595</name>
</gene>
<evidence type="ECO:0000313" key="5">
    <source>
        <dbReference type="EMBL" id="MCV9884343.1"/>
    </source>
</evidence>
<comment type="caution">
    <text evidence="5">The sequence shown here is derived from an EMBL/GenBank/DDBJ whole genome shotgun (WGS) entry which is preliminary data.</text>
</comment>
<keyword evidence="3" id="KW-0067">ATP-binding</keyword>
<dbReference type="PANTHER" id="PTHR43309:SF5">
    <property type="entry name" value="5-OXOPROLINASE SUBUNIT C"/>
    <property type="match status" value="1"/>
</dbReference>
<feature type="domain" description="Carboxyltransferase" evidence="4">
    <location>
        <begin position="24"/>
        <end position="322"/>
    </location>
</feature>
<name>A0ABT3DBB6_9BACI</name>
<dbReference type="EMBL" id="JAOYEY010000016">
    <property type="protein sequence ID" value="MCV9884343.1"/>
    <property type="molecule type" value="Genomic_DNA"/>
</dbReference>
<dbReference type="SUPFAM" id="SSF50891">
    <property type="entry name" value="Cyclophilin-like"/>
    <property type="match status" value="1"/>
</dbReference>
<dbReference type="Gene3D" id="2.40.100.10">
    <property type="entry name" value="Cyclophilin-like"/>
    <property type="match status" value="1"/>
</dbReference>
<keyword evidence="6" id="KW-1185">Reference proteome</keyword>
<protein>
    <submittedName>
        <fullName evidence="5">Biotin-dependent carboxyltransferase family protein</fullName>
    </submittedName>
</protein>
<dbReference type="InterPro" id="IPR029000">
    <property type="entry name" value="Cyclophilin-like_dom_sf"/>
</dbReference>
<evidence type="ECO:0000259" key="4">
    <source>
        <dbReference type="SMART" id="SM00797"/>
    </source>
</evidence>
<organism evidence="5 6">
    <name type="scientific">Metabacillus halosaccharovorans</name>
    <dbReference type="NCBI Taxonomy" id="930124"/>
    <lineage>
        <taxon>Bacteria</taxon>
        <taxon>Bacillati</taxon>
        <taxon>Bacillota</taxon>
        <taxon>Bacilli</taxon>
        <taxon>Bacillales</taxon>
        <taxon>Bacillaceae</taxon>
        <taxon>Metabacillus</taxon>
    </lineage>
</organism>
<evidence type="ECO:0000256" key="1">
    <source>
        <dbReference type="ARBA" id="ARBA00022741"/>
    </source>
</evidence>
<keyword evidence="1" id="KW-0547">Nucleotide-binding</keyword>
<evidence type="ECO:0000313" key="6">
    <source>
        <dbReference type="Proteomes" id="UP001526147"/>
    </source>
</evidence>
<accession>A0ABT3DBB6</accession>
<sequence>MAIKVTEPGLLTTIQDLGRKGFQQYGVVVGGVMDDAAARLANIMVGNSEDEAVLELTVIGPSLMFEQDYLISICGADLSAKIDNIRVPLWRPVLVKKGSCLTFGRPINGCRSYVAVAGGFDVPVVMNSRSTYIRGKIGGIHGRALIEGDRLNQRKQESLFARAIIGSLRREEHSTPFQSVNWTIPTHKRTTNHKNPTLRIIKGPQFSMFSSLSQEEFLTEAYKVTPQSDRMGYRLSGSKLDVTSQLNLLSEAVPMGTIQVPNDGQPIVLMSDHQTIGGYPKIGYVISVDLPLMSQVMPGELVRFKEVSVLEAQHLLLQRENEIKQLKIGIALAIRRSNK</sequence>
<keyword evidence="2" id="KW-0378">Hydrolase</keyword>
<proteinExistence type="predicted"/>
<reference evidence="5 6" key="1">
    <citation type="submission" date="2022-10" db="EMBL/GenBank/DDBJ databases">
        <title>Draft genome assembly of moderately radiation resistant bacterium Metabacillus halosaccharovorans.</title>
        <authorList>
            <person name="Pal S."/>
            <person name="Gopinathan A."/>
        </authorList>
    </citation>
    <scope>NUCLEOTIDE SEQUENCE [LARGE SCALE GENOMIC DNA]</scope>
    <source>
        <strain evidence="5 6">VITHBRA001</strain>
    </source>
</reference>
<evidence type="ECO:0000256" key="2">
    <source>
        <dbReference type="ARBA" id="ARBA00022801"/>
    </source>
</evidence>
<dbReference type="SMART" id="SM00797">
    <property type="entry name" value="AHS2"/>
    <property type="match status" value="1"/>
</dbReference>
<dbReference type="PANTHER" id="PTHR43309">
    <property type="entry name" value="5-OXOPROLINASE SUBUNIT C"/>
    <property type="match status" value="1"/>
</dbReference>
<dbReference type="Pfam" id="PF02626">
    <property type="entry name" value="CT_A_B"/>
    <property type="match status" value="1"/>
</dbReference>
<dbReference type="Proteomes" id="UP001526147">
    <property type="component" value="Unassembled WGS sequence"/>
</dbReference>
<evidence type="ECO:0000256" key="3">
    <source>
        <dbReference type="ARBA" id="ARBA00022840"/>
    </source>
</evidence>
<dbReference type="InterPro" id="IPR052708">
    <property type="entry name" value="PxpC"/>
</dbReference>